<name>A0A183IUU9_9BILA</name>
<gene>
    <name evidence="1" type="ORF">SBAD_LOCUS7396</name>
</gene>
<evidence type="ECO:0000313" key="3">
    <source>
        <dbReference type="WBParaSite" id="SBAD_0000767101-mRNA-1"/>
    </source>
</evidence>
<evidence type="ECO:0000313" key="1">
    <source>
        <dbReference type="EMBL" id="VDP12969.1"/>
    </source>
</evidence>
<accession>A0A183IUU9</accession>
<organism evidence="3">
    <name type="scientific">Soboliphyme baturini</name>
    <dbReference type="NCBI Taxonomy" id="241478"/>
    <lineage>
        <taxon>Eukaryota</taxon>
        <taxon>Metazoa</taxon>
        <taxon>Ecdysozoa</taxon>
        <taxon>Nematoda</taxon>
        <taxon>Enoplea</taxon>
        <taxon>Dorylaimia</taxon>
        <taxon>Dioctophymatida</taxon>
        <taxon>Dioctophymatoidea</taxon>
        <taxon>Soboliphymatidae</taxon>
        <taxon>Soboliphyme</taxon>
    </lineage>
</organism>
<reference evidence="1 2" key="2">
    <citation type="submission" date="2018-11" db="EMBL/GenBank/DDBJ databases">
        <authorList>
            <consortium name="Pathogen Informatics"/>
        </authorList>
    </citation>
    <scope>NUCLEOTIDE SEQUENCE [LARGE SCALE GENOMIC DNA]</scope>
</reference>
<sequence>MNFPVHLPIERSPPHDLPSLVSARYRTRATKVSQDIDFPKTMTTTLITSFGALNGGYDDSFRISQKRPNGRNSIVSIGKQQSKEFDNGEEEFDLPEPLLERNELRLPRILFRQKQENELKP</sequence>
<protein>
    <submittedName>
        <fullName evidence="1 3">Uncharacterized protein</fullName>
    </submittedName>
</protein>
<keyword evidence="2" id="KW-1185">Reference proteome</keyword>
<dbReference type="AlphaFoldDB" id="A0A183IUU9"/>
<reference evidence="3" key="1">
    <citation type="submission" date="2016-06" db="UniProtKB">
        <authorList>
            <consortium name="WormBaseParasite"/>
        </authorList>
    </citation>
    <scope>IDENTIFICATION</scope>
</reference>
<dbReference type="Proteomes" id="UP000270296">
    <property type="component" value="Unassembled WGS sequence"/>
</dbReference>
<evidence type="ECO:0000313" key="2">
    <source>
        <dbReference type="Proteomes" id="UP000270296"/>
    </source>
</evidence>
<dbReference type="WBParaSite" id="SBAD_0000767101-mRNA-1">
    <property type="protein sequence ID" value="SBAD_0000767101-mRNA-1"/>
    <property type="gene ID" value="SBAD_0000767101"/>
</dbReference>
<dbReference type="EMBL" id="UZAM01010585">
    <property type="protein sequence ID" value="VDP12969.1"/>
    <property type="molecule type" value="Genomic_DNA"/>
</dbReference>
<proteinExistence type="predicted"/>